<evidence type="ECO:0000313" key="8">
    <source>
        <dbReference type="EMBL" id="WHY86703.1"/>
    </source>
</evidence>
<organism evidence="8 9">
    <name type="scientific">Neobacillus novalis</name>
    <dbReference type="NCBI Taxonomy" id="220687"/>
    <lineage>
        <taxon>Bacteria</taxon>
        <taxon>Bacillati</taxon>
        <taxon>Bacillota</taxon>
        <taxon>Bacilli</taxon>
        <taxon>Bacillales</taxon>
        <taxon>Bacillaceae</taxon>
        <taxon>Neobacillus</taxon>
    </lineage>
</organism>
<keyword evidence="1 5" id="KW-0699">rRNA-binding</keyword>
<evidence type="ECO:0000256" key="5">
    <source>
        <dbReference type="HAMAP-Rule" id="MF_01334"/>
    </source>
</evidence>
<dbReference type="InterPro" id="IPR001021">
    <property type="entry name" value="Ribosomal_bL25_long"/>
</dbReference>
<dbReference type="InterPro" id="IPR020057">
    <property type="entry name" value="Ribosomal_bL25_b-dom"/>
</dbReference>
<dbReference type="GO" id="GO:0006412">
    <property type="term" value="P:translation"/>
    <property type="evidence" value="ECO:0007669"/>
    <property type="project" value="UniProtKB-UniRule"/>
</dbReference>
<dbReference type="InterPro" id="IPR020930">
    <property type="entry name" value="Ribosomal_uL5_bac-type"/>
</dbReference>
<dbReference type="SUPFAM" id="SSF50715">
    <property type="entry name" value="Ribosomal protein L25-like"/>
    <property type="match status" value="1"/>
</dbReference>
<evidence type="ECO:0000313" key="9">
    <source>
        <dbReference type="Proteomes" id="UP001178288"/>
    </source>
</evidence>
<feature type="domain" description="Large ribosomal subunit protein bL25 beta" evidence="7">
    <location>
        <begin position="98"/>
        <end position="179"/>
    </location>
</feature>
<sequence length="199" mass="22199">MNTLVAQERKNYKKSTSKKLRNDGKIPAIVYGNNIDTESISIKNADLLKVMRDVGRNGILSLNLDGKSKNVMLRDYQNDPVTREILHVDFLQVDKHTEINAKVSVILKGTSKGEKVGGIAKQYLHELDITAKANDIPNEIEIDITDFEIGHAVKVADIKKDYSNCSINHEDDETIAMIDYVKPETEEAEDTSKLEASGV</sequence>
<dbReference type="InterPro" id="IPR020056">
    <property type="entry name" value="Rbsml_bL25/Gln-tRNA_synth_N"/>
</dbReference>
<keyword evidence="3 5" id="KW-0689">Ribosomal protein</keyword>
<dbReference type="NCBIfam" id="NF004133">
    <property type="entry name" value="PRK05618.2-4"/>
    <property type="match status" value="1"/>
</dbReference>
<dbReference type="RefSeq" id="WP_066095403.1">
    <property type="nucleotide sequence ID" value="NZ_CP126114.1"/>
</dbReference>
<dbReference type="KEGG" id="nnv:QNH39_02150"/>
<comment type="subunit">
    <text evidence="5">Part of the 50S ribosomal subunit; part of the 5S rRNA/L5/L18/L25 subcomplex. Contacts the 5S rRNA. Binds to the 5S rRNA independently of L5 and L18.</text>
</comment>
<dbReference type="Gene3D" id="2.40.240.10">
    <property type="entry name" value="Ribosomal Protein L25, Chain P"/>
    <property type="match status" value="1"/>
</dbReference>
<dbReference type="Gene3D" id="2.170.120.20">
    <property type="entry name" value="Ribosomal protein L25, beta domain"/>
    <property type="match status" value="1"/>
</dbReference>
<dbReference type="PANTHER" id="PTHR33284">
    <property type="entry name" value="RIBOSOMAL PROTEIN L25/GLN-TRNA SYNTHETASE, ANTI-CODON-BINDING DOMAIN-CONTAINING PROTEIN"/>
    <property type="match status" value="1"/>
</dbReference>
<feature type="domain" description="Large ribosomal subunit protein bL25 L25" evidence="6">
    <location>
        <begin position="4"/>
        <end position="90"/>
    </location>
</feature>
<dbReference type="InterPro" id="IPR029751">
    <property type="entry name" value="Ribosomal_L25_dom"/>
</dbReference>
<dbReference type="InterPro" id="IPR011035">
    <property type="entry name" value="Ribosomal_bL25/Gln-tRNA_synth"/>
</dbReference>
<dbReference type="AlphaFoldDB" id="A0AA95MUL3"/>
<dbReference type="Proteomes" id="UP001178288">
    <property type="component" value="Chromosome"/>
</dbReference>
<proteinExistence type="inferred from homology"/>
<dbReference type="Pfam" id="PF14693">
    <property type="entry name" value="Ribosomal_TL5_C"/>
    <property type="match status" value="1"/>
</dbReference>
<name>A0AA95MUL3_9BACI</name>
<keyword evidence="2 5" id="KW-0694">RNA-binding</keyword>
<dbReference type="EMBL" id="CP126114">
    <property type="protein sequence ID" value="WHY86703.1"/>
    <property type="molecule type" value="Genomic_DNA"/>
</dbReference>
<comment type="function">
    <text evidence="5">This is one of the proteins that binds to the 5S RNA in the ribosome where it forms part of the central protuberance.</text>
</comment>
<reference evidence="8" key="1">
    <citation type="submission" date="2023-05" db="EMBL/GenBank/DDBJ databases">
        <title>Comparative genomics of Bacillaceae isolates and their secondary metabolite potential.</title>
        <authorList>
            <person name="Song L."/>
            <person name="Nielsen L.J."/>
            <person name="Mohite O."/>
            <person name="Xu X."/>
            <person name="Weber T."/>
            <person name="Kovacs A.T."/>
        </authorList>
    </citation>
    <scope>NUCLEOTIDE SEQUENCE</scope>
    <source>
        <strain evidence="8">XLM17</strain>
    </source>
</reference>
<comment type="similarity">
    <text evidence="5">Belongs to the bacterial ribosomal protein bL25 family. CTC subfamily.</text>
</comment>
<dbReference type="GO" id="GO:0022625">
    <property type="term" value="C:cytosolic large ribosomal subunit"/>
    <property type="evidence" value="ECO:0007669"/>
    <property type="project" value="TreeGrafter"/>
</dbReference>
<dbReference type="NCBIfam" id="TIGR00731">
    <property type="entry name" value="bL25_bact_ctc"/>
    <property type="match status" value="1"/>
</dbReference>
<evidence type="ECO:0000256" key="1">
    <source>
        <dbReference type="ARBA" id="ARBA00022730"/>
    </source>
</evidence>
<evidence type="ECO:0000259" key="7">
    <source>
        <dbReference type="Pfam" id="PF14693"/>
    </source>
</evidence>
<gene>
    <name evidence="5" type="primary">rplY</name>
    <name evidence="5" type="synonym">ctc</name>
    <name evidence="8" type="ORF">QNH39_02150</name>
</gene>
<accession>A0AA95MUL3</accession>
<dbReference type="InterPro" id="IPR037121">
    <property type="entry name" value="Ribosomal_bL25_C"/>
</dbReference>
<evidence type="ECO:0000256" key="3">
    <source>
        <dbReference type="ARBA" id="ARBA00022980"/>
    </source>
</evidence>
<dbReference type="PANTHER" id="PTHR33284:SF1">
    <property type="entry name" value="RIBOSOMAL PROTEIN L25_GLN-TRNA SYNTHETASE, ANTI-CODON-BINDING DOMAIN-CONTAINING PROTEIN"/>
    <property type="match status" value="1"/>
</dbReference>
<dbReference type="Pfam" id="PF01386">
    <property type="entry name" value="Ribosomal_L25p"/>
    <property type="match status" value="1"/>
</dbReference>
<dbReference type="GO" id="GO:0008097">
    <property type="term" value="F:5S rRNA binding"/>
    <property type="evidence" value="ECO:0007669"/>
    <property type="project" value="InterPro"/>
</dbReference>
<protein>
    <recommendedName>
        <fullName evidence="5">Large ribosomal subunit protein bL25</fullName>
    </recommendedName>
    <alternativeName>
        <fullName evidence="5">General stress protein CTC</fullName>
    </alternativeName>
</protein>
<evidence type="ECO:0000256" key="4">
    <source>
        <dbReference type="ARBA" id="ARBA00023274"/>
    </source>
</evidence>
<dbReference type="GO" id="GO:0003735">
    <property type="term" value="F:structural constituent of ribosome"/>
    <property type="evidence" value="ECO:0007669"/>
    <property type="project" value="InterPro"/>
</dbReference>
<keyword evidence="4 5" id="KW-0687">Ribonucleoprotein</keyword>
<evidence type="ECO:0000256" key="2">
    <source>
        <dbReference type="ARBA" id="ARBA00022884"/>
    </source>
</evidence>
<evidence type="ECO:0000259" key="6">
    <source>
        <dbReference type="Pfam" id="PF01386"/>
    </source>
</evidence>
<dbReference type="CDD" id="cd00495">
    <property type="entry name" value="Ribosomal_L25_TL5_CTC"/>
    <property type="match status" value="1"/>
</dbReference>
<keyword evidence="9" id="KW-1185">Reference proteome</keyword>
<dbReference type="HAMAP" id="MF_01334">
    <property type="entry name" value="Ribosomal_bL25_CTC"/>
    <property type="match status" value="1"/>
</dbReference>